<evidence type="ECO:0000313" key="2">
    <source>
        <dbReference type="Proteomes" id="UP000006821"/>
    </source>
</evidence>
<dbReference type="InterPro" id="IPR021513">
    <property type="entry name" value="Phage_RSL1_Orf186"/>
</dbReference>
<evidence type="ECO:0008006" key="3">
    <source>
        <dbReference type="Google" id="ProtNLM"/>
    </source>
</evidence>
<protein>
    <recommendedName>
        <fullName evidence="3">DUF3175 domain-containing protein</fullName>
    </recommendedName>
</protein>
<sequence length="75" mass="8628">MFTWDDPRRIALSLQRSAESSGRRKAGPFRSAMSMLNFYINRAGSQLSESRRACLEAAKDELRALYGRPRRRLPP</sequence>
<gene>
    <name evidence="1" type="ordered locus">MCA1866</name>
</gene>
<dbReference type="eggNOG" id="ENOG5032RRR">
    <property type="taxonomic scope" value="Bacteria"/>
</dbReference>
<dbReference type="HOGENOM" id="CLU_130837_1_0_6"/>
<organism evidence="1 2">
    <name type="scientific">Methylococcus capsulatus (strain ATCC 33009 / NCIMB 11132 / Bath)</name>
    <dbReference type="NCBI Taxonomy" id="243233"/>
    <lineage>
        <taxon>Bacteria</taxon>
        <taxon>Pseudomonadati</taxon>
        <taxon>Pseudomonadota</taxon>
        <taxon>Gammaproteobacteria</taxon>
        <taxon>Methylococcales</taxon>
        <taxon>Methylococcaceae</taxon>
        <taxon>Methylococcus</taxon>
    </lineage>
</organism>
<dbReference type="KEGG" id="mca:MCA1866"/>
<name>Q606Z5_METCA</name>
<evidence type="ECO:0000313" key="1">
    <source>
        <dbReference type="EMBL" id="AAU91889.1"/>
    </source>
</evidence>
<dbReference type="EMBL" id="AE017282">
    <property type="protein sequence ID" value="AAU91889.1"/>
    <property type="molecule type" value="Genomic_DNA"/>
</dbReference>
<dbReference type="AlphaFoldDB" id="Q606Z5"/>
<dbReference type="Pfam" id="PF11373">
    <property type="entry name" value="DUF3175"/>
    <property type="match status" value="1"/>
</dbReference>
<accession>Q606Z5</accession>
<reference evidence="1 2" key="1">
    <citation type="journal article" date="2004" name="PLoS Biol.">
        <title>Genomic insights into methanotrophy: the complete genome sequence of Methylococcus capsulatus (Bath).</title>
        <authorList>
            <person name="Ward N.L."/>
            <person name="Larsen O."/>
            <person name="Sakwa J."/>
            <person name="Bruseth L."/>
            <person name="Khouri H.M."/>
            <person name="Durkin A.S."/>
            <person name="Dimitrov G."/>
            <person name="Jiang L."/>
            <person name="Scanlan D."/>
            <person name="Kang K.H."/>
            <person name="Lewis M.R."/>
            <person name="Nelson K.E."/>
            <person name="Methe B.A."/>
            <person name="Wu M."/>
            <person name="Heidelberg J.F."/>
            <person name="Paulsen I.T."/>
            <person name="Fouts D.E."/>
            <person name="Ravel J."/>
            <person name="Tettelin H."/>
            <person name="Ren Q."/>
            <person name="Read T.D."/>
            <person name="DeBoy R.T."/>
            <person name="Seshadri R."/>
            <person name="Salzberg S.L."/>
            <person name="Jensen H.B."/>
            <person name="Birkeland N.K."/>
            <person name="Nelson W.C."/>
            <person name="Dodson R.J."/>
            <person name="Grindhaug S.H."/>
            <person name="Holt I.E."/>
            <person name="Eidhammer I."/>
            <person name="Jonasen I."/>
            <person name="Vanaken S."/>
            <person name="Utterback T.R."/>
            <person name="Feldblyum T.V."/>
            <person name="Fraser C.M."/>
            <person name="Lillehaug J.R."/>
            <person name="Eisen J.A."/>
        </authorList>
    </citation>
    <scope>NUCLEOTIDE SEQUENCE [LARGE SCALE GENOMIC DNA]</scope>
    <source>
        <strain evidence="2">ATCC 33009 / NCIMB 11132 / Bath</strain>
    </source>
</reference>
<proteinExistence type="predicted"/>
<dbReference type="Proteomes" id="UP000006821">
    <property type="component" value="Chromosome"/>
</dbReference>